<dbReference type="AlphaFoldDB" id="A0A166UZP9"/>
<accession>A0A166UZP9</accession>
<feature type="region of interest" description="Disordered" evidence="1">
    <location>
        <begin position="185"/>
        <end position="204"/>
    </location>
</feature>
<gene>
    <name evidence="2" type="ORF">AAL_00614</name>
</gene>
<dbReference type="Proteomes" id="UP000078544">
    <property type="component" value="Unassembled WGS sequence"/>
</dbReference>
<reference evidence="2 3" key="1">
    <citation type="journal article" date="2016" name="Genome Biol. Evol.">
        <title>Divergent and convergent evolution of fungal pathogenicity.</title>
        <authorList>
            <person name="Shang Y."/>
            <person name="Xiao G."/>
            <person name="Zheng P."/>
            <person name="Cen K."/>
            <person name="Zhan S."/>
            <person name="Wang C."/>
        </authorList>
    </citation>
    <scope>NUCLEOTIDE SEQUENCE [LARGE SCALE GENOMIC DNA]</scope>
    <source>
        <strain evidence="2 3">RCEF 2490</strain>
    </source>
</reference>
<proteinExistence type="predicted"/>
<evidence type="ECO:0000313" key="3">
    <source>
        <dbReference type="Proteomes" id="UP000078544"/>
    </source>
</evidence>
<sequence length="280" mass="31212">MVLLQVNVPGSAYQVQDDLANLLDRNLNLNRDSSFSHPEELPRQENAVASSAPPSQNIVYSVSQHYNHSAHVARCAQPSDVLPKAQPQRPASEPPGSRAFLIERTLSQLGINTAALTPSQIRLFDMAEDSQKLRLLQLWSICPPARPEDIPTPAWSSTSLDTEEQIALIRLSRCENPAMSLDGTMVQTSDGRWGQRQMSPDGEPYMVSGYEELMRRDYERQADDDRLGNPHHPSNYSKATDPVYRGPSYNAQQQQLDMASQYGAFEQSRGAQTDEDAMEA</sequence>
<comment type="caution">
    <text evidence="2">The sequence shown here is derived from an EMBL/GenBank/DDBJ whole genome shotgun (WGS) entry which is preliminary data.</text>
</comment>
<feature type="region of interest" description="Disordered" evidence="1">
    <location>
        <begin position="223"/>
        <end position="280"/>
    </location>
</feature>
<evidence type="ECO:0000313" key="2">
    <source>
        <dbReference type="EMBL" id="OAA33149.1"/>
    </source>
</evidence>
<dbReference type="OrthoDB" id="5357075at2759"/>
<dbReference type="STRING" id="1081109.A0A166UZP9"/>
<feature type="region of interest" description="Disordered" evidence="1">
    <location>
        <begin position="31"/>
        <end position="54"/>
    </location>
</feature>
<keyword evidence="3" id="KW-1185">Reference proteome</keyword>
<dbReference type="EMBL" id="AZGY01000001">
    <property type="protein sequence ID" value="OAA33149.1"/>
    <property type="molecule type" value="Genomic_DNA"/>
</dbReference>
<protein>
    <submittedName>
        <fullName evidence="2">Uncharacterized protein</fullName>
    </submittedName>
</protein>
<organism evidence="2 3">
    <name type="scientific">Moelleriella libera RCEF 2490</name>
    <dbReference type="NCBI Taxonomy" id="1081109"/>
    <lineage>
        <taxon>Eukaryota</taxon>
        <taxon>Fungi</taxon>
        <taxon>Dikarya</taxon>
        <taxon>Ascomycota</taxon>
        <taxon>Pezizomycotina</taxon>
        <taxon>Sordariomycetes</taxon>
        <taxon>Hypocreomycetidae</taxon>
        <taxon>Hypocreales</taxon>
        <taxon>Clavicipitaceae</taxon>
        <taxon>Moelleriella</taxon>
    </lineage>
</organism>
<feature type="compositionally biased region" description="Polar residues" evidence="1">
    <location>
        <begin position="249"/>
        <end position="258"/>
    </location>
</feature>
<evidence type="ECO:0000256" key="1">
    <source>
        <dbReference type="SAM" id="MobiDB-lite"/>
    </source>
</evidence>
<name>A0A166UZP9_9HYPO</name>